<feature type="compositionally biased region" description="Basic residues" evidence="1">
    <location>
        <begin position="246"/>
        <end position="308"/>
    </location>
</feature>
<name>A0ABW5QRL4_9BACL</name>
<evidence type="ECO:0000313" key="2">
    <source>
        <dbReference type="EMBL" id="MFD2659034.1"/>
    </source>
</evidence>
<accession>A0ABW5QRL4</accession>
<evidence type="ECO:0000313" key="3">
    <source>
        <dbReference type="Proteomes" id="UP001597493"/>
    </source>
</evidence>
<evidence type="ECO:0008006" key="4">
    <source>
        <dbReference type="Google" id="ProtNLM"/>
    </source>
</evidence>
<keyword evidence="3" id="KW-1185">Reference proteome</keyword>
<feature type="region of interest" description="Disordered" evidence="1">
    <location>
        <begin position="243"/>
        <end position="308"/>
    </location>
</feature>
<dbReference type="EMBL" id="JBHUMY010000001">
    <property type="protein sequence ID" value="MFD2659034.1"/>
    <property type="molecule type" value="Genomic_DNA"/>
</dbReference>
<sequence>MSNKSYLVVVHASDHSLHETWMNDLSAREFDLFVSYSGDADGRYASGCDRYEKRKAPKYPGLGAWLGELGKALDGYKAIWLPDDNLITDTAAINRMFRLFTEHKLQLAHPAFKQYAHNPVSAQHIDYVLRYTPFVFASAPIFSIEALRKCLPTFAKSATGSALGYIWPKLLQSPADKIAILDAAPVKRRPRVQLLHEDGYEGGSPYVHDAALLEEFGITAPRPEELAFQGGIPLWELAHTASNRSPYRRKRKMKSARKRRRLPLRKQRKSATNKKRPAAKKSGRRKVRFSTRRKSASPAAIRKKAQGK</sequence>
<dbReference type="RefSeq" id="WP_379269178.1">
    <property type="nucleotide sequence ID" value="NZ_JBHUGT010000031.1"/>
</dbReference>
<protein>
    <recommendedName>
        <fullName evidence="4">DUF707 domain-containing protein</fullName>
    </recommendedName>
</protein>
<gene>
    <name evidence="2" type="ORF">ACFSW5_02010</name>
</gene>
<organism evidence="2 3">
    <name type="scientific">Paenibacillus thailandensis</name>
    <dbReference type="NCBI Taxonomy" id="393250"/>
    <lineage>
        <taxon>Bacteria</taxon>
        <taxon>Bacillati</taxon>
        <taxon>Bacillota</taxon>
        <taxon>Bacilli</taxon>
        <taxon>Bacillales</taxon>
        <taxon>Paenibacillaceae</taxon>
        <taxon>Paenibacillus</taxon>
    </lineage>
</organism>
<proteinExistence type="predicted"/>
<comment type="caution">
    <text evidence="2">The sequence shown here is derived from an EMBL/GenBank/DDBJ whole genome shotgun (WGS) entry which is preliminary data.</text>
</comment>
<dbReference type="Proteomes" id="UP001597493">
    <property type="component" value="Unassembled WGS sequence"/>
</dbReference>
<reference evidence="3" key="1">
    <citation type="journal article" date="2019" name="Int. J. Syst. Evol. Microbiol.">
        <title>The Global Catalogue of Microorganisms (GCM) 10K type strain sequencing project: providing services to taxonomists for standard genome sequencing and annotation.</title>
        <authorList>
            <consortium name="The Broad Institute Genomics Platform"/>
            <consortium name="The Broad Institute Genome Sequencing Center for Infectious Disease"/>
            <person name="Wu L."/>
            <person name="Ma J."/>
        </authorList>
    </citation>
    <scope>NUCLEOTIDE SEQUENCE [LARGE SCALE GENOMIC DNA]</scope>
    <source>
        <strain evidence="3">TISTR 1827</strain>
    </source>
</reference>
<evidence type="ECO:0000256" key="1">
    <source>
        <dbReference type="SAM" id="MobiDB-lite"/>
    </source>
</evidence>